<dbReference type="AlphaFoldDB" id="A0A2T0Q3P4"/>
<dbReference type="InterPro" id="IPR001387">
    <property type="entry name" value="Cro/C1-type_HTH"/>
</dbReference>
<dbReference type="InterPro" id="IPR010982">
    <property type="entry name" value="Lambda_DNA-bd_dom_sf"/>
</dbReference>
<dbReference type="SMART" id="SM00530">
    <property type="entry name" value="HTH_XRE"/>
    <property type="match status" value="1"/>
</dbReference>
<dbReference type="EMBL" id="PVZC01000004">
    <property type="protein sequence ID" value="PRX98426.1"/>
    <property type="molecule type" value="Genomic_DNA"/>
</dbReference>
<dbReference type="RefSeq" id="WP_106245531.1">
    <property type="nucleotide sequence ID" value="NZ_PVZC01000004.1"/>
</dbReference>
<dbReference type="OrthoDB" id="4522476at2"/>
<evidence type="ECO:0000259" key="1">
    <source>
        <dbReference type="PROSITE" id="PS50943"/>
    </source>
</evidence>
<name>A0A2T0Q3P4_9ACTN</name>
<comment type="caution">
    <text evidence="2">The sequence shown here is derived from an EMBL/GenBank/DDBJ whole genome shotgun (WGS) entry which is preliminary data.</text>
</comment>
<dbReference type="Proteomes" id="UP000237846">
    <property type="component" value="Unassembled WGS sequence"/>
</dbReference>
<proteinExistence type="predicted"/>
<dbReference type="GO" id="GO:0003677">
    <property type="term" value="F:DNA binding"/>
    <property type="evidence" value="ECO:0007669"/>
    <property type="project" value="InterPro"/>
</dbReference>
<organism evidence="2 3">
    <name type="scientific">Allonocardiopsis opalescens</name>
    <dbReference type="NCBI Taxonomy" id="1144618"/>
    <lineage>
        <taxon>Bacteria</taxon>
        <taxon>Bacillati</taxon>
        <taxon>Actinomycetota</taxon>
        <taxon>Actinomycetes</taxon>
        <taxon>Streptosporangiales</taxon>
        <taxon>Allonocardiopsis</taxon>
    </lineage>
</organism>
<dbReference type="PROSITE" id="PS50943">
    <property type="entry name" value="HTH_CROC1"/>
    <property type="match status" value="1"/>
</dbReference>
<dbReference type="Gene3D" id="1.10.260.40">
    <property type="entry name" value="lambda repressor-like DNA-binding domains"/>
    <property type="match status" value="1"/>
</dbReference>
<gene>
    <name evidence="2" type="ORF">CLV72_1042</name>
</gene>
<keyword evidence="3" id="KW-1185">Reference proteome</keyword>
<evidence type="ECO:0000313" key="3">
    <source>
        <dbReference type="Proteomes" id="UP000237846"/>
    </source>
</evidence>
<feature type="domain" description="HTH cro/C1-type" evidence="1">
    <location>
        <begin position="13"/>
        <end position="68"/>
    </location>
</feature>
<protein>
    <submittedName>
        <fullName evidence="2">Helix-turn-helix protein</fullName>
    </submittedName>
</protein>
<dbReference type="SUPFAM" id="SSF47413">
    <property type="entry name" value="lambda repressor-like DNA-binding domains"/>
    <property type="match status" value="1"/>
</dbReference>
<evidence type="ECO:0000313" key="2">
    <source>
        <dbReference type="EMBL" id="PRX98426.1"/>
    </source>
</evidence>
<sequence length="399" mass="43359">MSEDGTPTIGQNVRAARRFRGVSQAVLAGLIGRSTGWVSMVENGRLHLEKRSDIAAIAEALEVAADDILGEPAPGIQARMRPLNLERLRQILHESSLDDPPDVSTRPVAVLADEVRSLDSALRDARYEAMMGTLPGVLNEVHVSSVTAPEPDRGEALRLLIRTCALTVIMLRHFSQTDLAWISADRGRQAAARLGDPTWKAAAAFTSAHARSSTNKSRALMATPKIADELEPHIGDDVFAHQVYGMLRLSAALACQVDRDHDSAKDHAEEAARLAAPLGDDPDAWELFGRSNVGVWRTSLAVEAEDPGKALEYAAEVDLRSLASNNRRAALAMEKARAFSMLSRAPQAVAELRRAERLSSAQLRNEPLMRELVASLLEQSLTTAVGRELRGIAWRMGVI</sequence>
<dbReference type="Pfam" id="PF13560">
    <property type="entry name" value="HTH_31"/>
    <property type="match status" value="1"/>
</dbReference>
<reference evidence="2 3" key="1">
    <citation type="submission" date="2018-03" db="EMBL/GenBank/DDBJ databases">
        <title>Genomic Encyclopedia of Archaeal and Bacterial Type Strains, Phase II (KMG-II): from individual species to whole genera.</title>
        <authorList>
            <person name="Goeker M."/>
        </authorList>
    </citation>
    <scope>NUCLEOTIDE SEQUENCE [LARGE SCALE GENOMIC DNA]</scope>
    <source>
        <strain evidence="2 3">DSM 45601</strain>
    </source>
</reference>
<accession>A0A2T0Q3P4</accession>
<dbReference type="CDD" id="cd00093">
    <property type="entry name" value="HTH_XRE"/>
    <property type="match status" value="1"/>
</dbReference>